<keyword evidence="5" id="KW-1185">Reference proteome</keyword>
<dbReference type="InterPro" id="IPR036513">
    <property type="entry name" value="STAS_dom_sf"/>
</dbReference>
<organism evidence="4 5">
    <name type="scientific">Paraconexibacter antarcticus</name>
    <dbReference type="NCBI Taxonomy" id="2949664"/>
    <lineage>
        <taxon>Bacteria</taxon>
        <taxon>Bacillati</taxon>
        <taxon>Actinomycetota</taxon>
        <taxon>Thermoleophilia</taxon>
        <taxon>Solirubrobacterales</taxon>
        <taxon>Paraconexibacteraceae</taxon>
        <taxon>Paraconexibacter</taxon>
    </lineage>
</organism>
<evidence type="ECO:0000259" key="3">
    <source>
        <dbReference type="PROSITE" id="PS50801"/>
    </source>
</evidence>
<feature type="domain" description="STAS" evidence="3">
    <location>
        <begin position="13"/>
        <end position="116"/>
    </location>
</feature>
<dbReference type="CDD" id="cd07043">
    <property type="entry name" value="STAS_anti-anti-sigma_factors"/>
    <property type="match status" value="1"/>
</dbReference>
<protein>
    <recommendedName>
        <fullName evidence="2">Anti-sigma factor antagonist</fullName>
    </recommendedName>
</protein>
<dbReference type="InterPro" id="IPR003658">
    <property type="entry name" value="Anti-sigma_ant"/>
</dbReference>
<proteinExistence type="inferred from homology"/>
<evidence type="ECO:0000313" key="4">
    <source>
        <dbReference type="EMBL" id="UTI66114.1"/>
    </source>
</evidence>
<accession>A0ABY5DZX3</accession>
<dbReference type="PANTHER" id="PTHR33495:SF2">
    <property type="entry name" value="ANTI-SIGMA FACTOR ANTAGONIST TM_1081-RELATED"/>
    <property type="match status" value="1"/>
</dbReference>
<evidence type="ECO:0000256" key="1">
    <source>
        <dbReference type="ARBA" id="ARBA00009013"/>
    </source>
</evidence>
<dbReference type="InterPro" id="IPR002645">
    <property type="entry name" value="STAS_dom"/>
</dbReference>
<dbReference type="NCBIfam" id="TIGR00377">
    <property type="entry name" value="ant_ant_sig"/>
    <property type="match status" value="1"/>
</dbReference>
<dbReference type="Proteomes" id="UP001056035">
    <property type="component" value="Chromosome"/>
</dbReference>
<sequence length="116" mass="12074">MPAEPVTPRPEPPVVRCDESPGEARVIVEGQLDLSHEPVFSAAVQDAVDAGCPRIVLDLSGCTFIDSTGLGVVLELHELAGAAGRQLTIVPGSPAVERVFAVTGLRDTLPFAPVAH</sequence>
<gene>
    <name evidence="4" type="ORF">NBH00_07885</name>
</gene>
<dbReference type="Pfam" id="PF13466">
    <property type="entry name" value="STAS_2"/>
    <property type="match status" value="1"/>
</dbReference>
<reference evidence="4 5" key="1">
    <citation type="submission" date="2022-06" db="EMBL/GenBank/DDBJ databases">
        <title>Paraconexibacter antarcticus.</title>
        <authorList>
            <person name="Kim C.S."/>
        </authorList>
    </citation>
    <scope>NUCLEOTIDE SEQUENCE [LARGE SCALE GENOMIC DNA]</scope>
    <source>
        <strain evidence="4 5">02-257</strain>
    </source>
</reference>
<name>A0ABY5DZX3_9ACTN</name>
<evidence type="ECO:0000313" key="5">
    <source>
        <dbReference type="Proteomes" id="UP001056035"/>
    </source>
</evidence>
<dbReference type="EMBL" id="CP098502">
    <property type="protein sequence ID" value="UTI66114.1"/>
    <property type="molecule type" value="Genomic_DNA"/>
</dbReference>
<dbReference type="PROSITE" id="PS50801">
    <property type="entry name" value="STAS"/>
    <property type="match status" value="1"/>
</dbReference>
<dbReference type="RefSeq" id="WP_254572792.1">
    <property type="nucleotide sequence ID" value="NZ_CP098502.1"/>
</dbReference>
<comment type="similarity">
    <text evidence="1 2">Belongs to the anti-sigma-factor antagonist family.</text>
</comment>
<dbReference type="PANTHER" id="PTHR33495">
    <property type="entry name" value="ANTI-SIGMA FACTOR ANTAGONIST TM_1081-RELATED-RELATED"/>
    <property type="match status" value="1"/>
</dbReference>
<dbReference type="Gene3D" id="3.30.750.24">
    <property type="entry name" value="STAS domain"/>
    <property type="match status" value="1"/>
</dbReference>
<evidence type="ECO:0000256" key="2">
    <source>
        <dbReference type="RuleBase" id="RU003749"/>
    </source>
</evidence>
<dbReference type="InterPro" id="IPR058548">
    <property type="entry name" value="MlaB-like_STAS"/>
</dbReference>
<dbReference type="SUPFAM" id="SSF52091">
    <property type="entry name" value="SpoIIaa-like"/>
    <property type="match status" value="1"/>
</dbReference>